<dbReference type="OrthoDB" id="2431395at2759"/>
<name>A0A9P6U6L0_9FUNG</name>
<protein>
    <submittedName>
        <fullName evidence="1">Uncharacterized protein</fullName>
    </submittedName>
</protein>
<sequence length="101" mass="11339">MSSAATAQVPDNRLILERAAVACQTIDDLRYRLRQIQKRLAQIRALQPSSEPPNEAQKQVLGDLLQEAYTLQFQLSTLLAASEEPIPERQVAPQRRASTKK</sequence>
<gene>
    <name evidence="1" type="ORF">DFQ27_002135</name>
</gene>
<proteinExistence type="predicted"/>
<evidence type="ECO:0000313" key="2">
    <source>
        <dbReference type="Proteomes" id="UP000807716"/>
    </source>
</evidence>
<comment type="caution">
    <text evidence="1">The sequence shown here is derived from an EMBL/GenBank/DDBJ whole genome shotgun (WGS) entry which is preliminary data.</text>
</comment>
<keyword evidence="2" id="KW-1185">Reference proteome</keyword>
<organism evidence="1 2">
    <name type="scientific">Actinomortierella ambigua</name>
    <dbReference type="NCBI Taxonomy" id="1343610"/>
    <lineage>
        <taxon>Eukaryota</taxon>
        <taxon>Fungi</taxon>
        <taxon>Fungi incertae sedis</taxon>
        <taxon>Mucoromycota</taxon>
        <taxon>Mortierellomycotina</taxon>
        <taxon>Mortierellomycetes</taxon>
        <taxon>Mortierellales</taxon>
        <taxon>Mortierellaceae</taxon>
        <taxon>Actinomortierella</taxon>
    </lineage>
</organism>
<evidence type="ECO:0000313" key="1">
    <source>
        <dbReference type="EMBL" id="KAG0262769.1"/>
    </source>
</evidence>
<accession>A0A9P6U6L0</accession>
<dbReference type="Proteomes" id="UP000807716">
    <property type="component" value="Unassembled WGS sequence"/>
</dbReference>
<dbReference type="AlphaFoldDB" id="A0A9P6U6L0"/>
<reference evidence="1" key="1">
    <citation type="journal article" date="2020" name="Fungal Divers.">
        <title>Resolving the Mortierellaceae phylogeny through synthesis of multi-gene phylogenetics and phylogenomics.</title>
        <authorList>
            <person name="Vandepol N."/>
            <person name="Liber J."/>
            <person name="Desiro A."/>
            <person name="Na H."/>
            <person name="Kennedy M."/>
            <person name="Barry K."/>
            <person name="Grigoriev I.V."/>
            <person name="Miller A.N."/>
            <person name="O'Donnell K."/>
            <person name="Stajich J.E."/>
            <person name="Bonito G."/>
        </authorList>
    </citation>
    <scope>NUCLEOTIDE SEQUENCE</scope>
    <source>
        <strain evidence="1">BC1065</strain>
    </source>
</reference>
<dbReference type="EMBL" id="JAAAJB010000178">
    <property type="protein sequence ID" value="KAG0262769.1"/>
    <property type="molecule type" value="Genomic_DNA"/>
</dbReference>